<comment type="caution">
    <text evidence="8">The sequence shown here is derived from an EMBL/GenBank/DDBJ whole genome shotgun (WGS) entry which is preliminary data.</text>
</comment>
<protein>
    <submittedName>
        <fullName evidence="8">Flagellar biosynthesis protein FlhA</fullName>
    </submittedName>
</protein>
<dbReference type="PANTHER" id="PTHR30161">
    <property type="entry name" value="FLAGELLAR EXPORT PROTEIN, MEMBRANE FLHA SUBUNIT-RELATED"/>
    <property type="match status" value="1"/>
</dbReference>
<name>E6PHK9_9ZZZZ</name>
<dbReference type="Gene3D" id="3.40.50.12790">
    <property type="entry name" value="FHIPEP family, domain 4"/>
    <property type="match status" value="1"/>
</dbReference>
<dbReference type="InterPro" id="IPR042196">
    <property type="entry name" value="FHIPEP_4"/>
</dbReference>
<comment type="subcellular location">
    <subcellularLocation>
        <location evidence="1">Cell membrane</location>
        <topology evidence="1">Multi-pass membrane protein</topology>
    </subcellularLocation>
</comment>
<comment type="similarity">
    <text evidence="2">Belongs to the FHIPEP (flagella/HR/invasion proteins export pore) family.</text>
</comment>
<evidence type="ECO:0000256" key="5">
    <source>
        <dbReference type="ARBA" id="ARBA00022989"/>
    </source>
</evidence>
<evidence type="ECO:0000313" key="8">
    <source>
        <dbReference type="EMBL" id="CBH75947.1"/>
    </source>
</evidence>
<dbReference type="InterPro" id="IPR025505">
    <property type="entry name" value="FHIPEP_CS"/>
</dbReference>
<gene>
    <name evidence="8" type="primary">flhA</name>
    <name evidence="8" type="ORF">CARN1_1114</name>
</gene>
<keyword evidence="6 7" id="KW-0472">Membrane</keyword>
<dbReference type="PROSITE" id="PS00994">
    <property type="entry name" value="FHIPEP"/>
    <property type="match status" value="1"/>
</dbReference>
<feature type="transmembrane region" description="Helical" evidence="7">
    <location>
        <begin position="56"/>
        <end position="73"/>
    </location>
</feature>
<dbReference type="AlphaFoldDB" id="E6PHK9"/>
<evidence type="ECO:0000256" key="2">
    <source>
        <dbReference type="ARBA" id="ARBA00008835"/>
    </source>
</evidence>
<keyword evidence="4 7" id="KW-0812">Transmembrane</keyword>
<dbReference type="Pfam" id="PF00771">
    <property type="entry name" value="FHIPEP"/>
    <property type="match status" value="1"/>
</dbReference>
<keyword evidence="8" id="KW-0282">Flagellum</keyword>
<keyword evidence="8" id="KW-0966">Cell projection</keyword>
<evidence type="ECO:0000256" key="3">
    <source>
        <dbReference type="ARBA" id="ARBA00022475"/>
    </source>
</evidence>
<feature type="transmembrane region" description="Helical" evidence="7">
    <location>
        <begin position="194"/>
        <end position="214"/>
    </location>
</feature>
<dbReference type="InterPro" id="IPR001712">
    <property type="entry name" value="T3SS_FHIPEP"/>
</dbReference>
<feature type="transmembrane region" description="Helical" evidence="7">
    <location>
        <begin position="226"/>
        <end position="248"/>
    </location>
</feature>
<dbReference type="InterPro" id="IPR042193">
    <property type="entry name" value="FHIPEP_3"/>
</dbReference>
<dbReference type="GO" id="GO:0009306">
    <property type="term" value="P:protein secretion"/>
    <property type="evidence" value="ECO:0007669"/>
    <property type="project" value="InterPro"/>
</dbReference>
<dbReference type="GO" id="GO:0044780">
    <property type="term" value="P:bacterial-type flagellum assembly"/>
    <property type="evidence" value="ECO:0007669"/>
    <property type="project" value="TreeGrafter"/>
</dbReference>
<evidence type="ECO:0000256" key="6">
    <source>
        <dbReference type="ARBA" id="ARBA00023136"/>
    </source>
</evidence>
<reference evidence="8" key="1">
    <citation type="submission" date="2009-10" db="EMBL/GenBank/DDBJ databases">
        <title>Diversity of trophic interactions inside an arsenic-rich microbial ecosystem.</title>
        <authorList>
            <person name="Bertin P.N."/>
            <person name="Heinrich-Salmeron A."/>
            <person name="Pelletier E."/>
            <person name="Goulhen-Chollet F."/>
            <person name="Arsene-Ploetze F."/>
            <person name="Gallien S."/>
            <person name="Calteau A."/>
            <person name="Vallenet D."/>
            <person name="Casiot C."/>
            <person name="Chane-Woon-Ming B."/>
            <person name="Giloteaux L."/>
            <person name="Barakat M."/>
            <person name="Bonnefoy V."/>
            <person name="Bruneel O."/>
            <person name="Chandler M."/>
            <person name="Cleiss J."/>
            <person name="Duran R."/>
            <person name="Elbaz-Poulichet F."/>
            <person name="Fonknechten N."/>
            <person name="Lauga B."/>
            <person name="Mornico D."/>
            <person name="Ortet P."/>
            <person name="Schaeffer C."/>
            <person name="Siguier P."/>
            <person name="Alexander Thil Smith A."/>
            <person name="Van Dorsselaer A."/>
            <person name="Weissenbach J."/>
            <person name="Medigue C."/>
            <person name="Le Paslier D."/>
        </authorList>
    </citation>
    <scope>NUCLEOTIDE SEQUENCE</scope>
</reference>
<keyword evidence="5 7" id="KW-1133">Transmembrane helix</keyword>
<keyword evidence="8" id="KW-0969">Cilium</keyword>
<feature type="transmembrane region" description="Helical" evidence="7">
    <location>
        <begin position="339"/>
        <end position="363"/>
    </location>
</feature>
<dbReference type="EMBL" id="CABL01000017">
    <property type="protein sequence ID" value="CBH75947.1"/>
    <property type="molecule type" value="Genomic_DNA"/>
</dbReference>
<accession>E6PHK9</accession>
<evidence type="ECO:0000256" key="7">
    <source>
        <dbReference type="SAM" id="Phobius"/>
    </source>
</evidence>
<dbReference type="PIRSF" id="PIRSF005419">
    <property type="entry name" value="FlhA"/>
    <property type="match status" value="1"/>
</dbReference>
<feature type="transmembrane region" description="Helical" evidence="7">
    <location>
        <begin position="6"/>
        <end position="24"/>
    </location>
</feature>
<evidence type="ECO:0000256" key="1">
    <source>
        <dbReference type="ARBA" id="ARBA00004651"/>
    </source>
</evidence>
<proteinExistence type="inferred from homology"/>
<dbReference type="GO" id="GO:0005886">
    <property type="term" value="C:plasma membrane"/>
    <property type="evidence" value="ECO:0007669"/>
    <property type="project" value="UniProtKB-SubCell"/>
</dbReference>
<dbReference type="InterPro" id="IPR042194">
    <property type="entry name" value="FHIPEP_1"/>
</dbReference>
<dbReference type="PANTHER" id="PTHR30161:SF1">
    <property type="entry name" value="FLAGELLAR BIOSYNTHESIS PROTEIN FLHA-RELATED"/>
    <property type="match status" value="1"/>
</dbReference>
<evidence type="ECO:0000256" key="4">
    <source>
        <dbReference type="ARBA" id="ARBA00022692"/>
    </source>
</evidence>
<dbReference type="Gene3D" id="3.40.30.60">
    <property type="entry name" value="FHIPEP family, domain 1"/>
    <property type="match status" value="1"/>
</dbReference>
<sequence>MKRFAVSAFAAVLLGIVAMLIVPLPPFLLDVLLAIDILAAALVLLLAVSVEDPLEFSAFAPALLVATLFRLALDISATRLILTHGALPGGVGTIVPAFGAFVVQNNPIVGLIVFAILVTIQFVVIASGSQRVAEVAARFTLDAMPGKQMAIDADLHAGALDGEQARRKRELVAQEADFYGAMDGAGKFVKGDSVAALVIVALNLLGGIAVGTLYDGLSPAEAFHTFALLSIGNALVTTLPAFLISVAMGMMVTRVAANGALGSDLAVQLFARPEVLRGVAALLAALSFVPALPRPIFLALAASCWLAAHLAMRRARANERQTQSEREDAKRRSMRRPEIALGLVGVDAVAIEFAPDLAALLAMPHSDALLDRIGEVRRALAAEIGIVVPGVRLRDDLARERGYAIRVRDRIVASGELRLDALLAVADEAVLAGLGEMTREPVYDLPAAWIAPERRAQAQERGALVFDAISILGSHLAEIVRANAAELFGRQEFQTLLDHLRLGVPTLVKEIAPEALAPGSVHRAWQQLLRERIWPRDPVLALDAMLAAGANEPRELCAAARGALVPAQLRRSGTDALAPLLLEPIFERSLALAWAGDPSGVDPQAAIALREQVARWTRRAGRGRIQLLCGSLLRPLLAEFLARSGIEAEVLAFSELPPELAIEPLGTIEAPEPRSGKAATAD</sequence>
<feature type="transmembrane region" description="Helical" evidence="7">
    <location>
        <begin position="108"/>
        <end position="128"/>
    </location>
</feature>
<feature type="transmembrane region" description="Helical" evidence="7">
    <location>
        <begin position="80"/>
        <end position="102"/>
    </location>
</feature>
<dbReference type="PRINTS" id="PR00949">
    <property type="entry name" value="TYPE3IMAPROT"/>
</dbReference>
<dbReference type="Gene3D" id="1.10.8.540">
    <property type="entry name" value="FHIPEP family, domain 3"/>
    <property type="match status" value="1"/>
</dbReference>
<organism evidence="8">
    <name type="scientific">mine drainage metagenome</name>
    <dbReference type="NCBI Taxonomy" id="410659"/>
    <lineage>
        <taxon>unclassified sequences</taxon>
        <taxon>metagenomes</taxon>
        <taxon>ecological metagenomes</taxon>
    </lineage>
</organism>
<keyword evidence="3" id="KW-1003">Cell membrane</keyword>